<dbReference type="Pfam" id="PF09557">
    <property type="entry name" value="DUF2382"/>
    <property type="match status" value="1"/>
</dbReference>
<evidence type="ECO:0000313" key="4">
    <source>
        <dbReference type="Proteomes" id="UP000054893"/>
    </source>
</evidence>
<protein>
    <recommendedName>
        <fullName evidence="2">DUF2382 domain-containing protein</fullName>
    </recommendedName>
</protein>
<dbReference type="InterPro" id="IPR019060">
    <property type="entry name" value="DUF2382"/>
</dbReference>
<dbReference type="InterPro" id="IPR052967">
    <property type="entry name" value="Stress_Response_Assoc"/>
</dbReference>
<feature type="domain" description="DUF2382" evidence="2">
    <location>
        <begin position="162"/>
        <end position="267"/>
    </location>
</feature>
<dbReference type="RefSeq" id="WP_082850695.1">
    <property type="nucleotide sequence ID" value="NZ_FCOC02000050.1"/>
</dbReference>
<reference evidence="3 4" key="1">
    <citation type="submission" date="2016-01" db="EMBL/GenBank/DDBJ databases">
        <authorList>
            <person name="Oliw E.H."/>
        </authorList>
    </citation>
    <scope>NUCLEOTIDE SEQUENCE [LARGE SCALE GENOMIC DNA]</scope>
    <source>
        <strain evidence="3">LMG 22029</strain>
    </source>
</reference>
<feature type="region of interest" description="Disordered" evidence="1">
    <location>
        <begin position="271"/>
        <end position="307"/>
    </location>
</feature>
<proteinExistence type="predicted"/>
<organism evidence="3 4">
    <name type="scientific">Caballeronia sordidicola</name>
    <name type="common">Burkholderia sordidicola</name>
    <dbReference type="NCBI Taxonomy" id="196367"/>
    <lineage>
        <taxon>Bacteria</taxon>
        <taxon>Pseudomonadati</taxon>
        <taxon>Pseudomonadota</taxon>
        <taxon>Betaproteobacteria</taxon>
        <taxon>Burkholderiales</taxon>
        <taxon>Burkholderiaceae</taxon>
        <taxon>Caballeronia</taxon>
    </lineage>
</organism>
<name>A0A158IJ85_CABSO</name>
<dbReference type="Proteomes" id="UP000054893">
    <property type="component" value="Unassembled WGS sequence"/>
</dbReference>
<accession>A0A158IJ85</accession>
<feature type="compositionally biased region" description="Polar residues" evidence="1">
    <location>
        <begin position="283"/>
        <end position="297"/>
    </location>
</feature>
<evidence type="ECO:0000256" key="1">
    <source>
        <dbReference type="SAM" id="MobiDB-lite"/>
    </source>
</evidence>
<evidence type="ECO:0000259" key="2">
    <source>
        <dbReference type="Pfam" id="PF09557"/>
    </source>
</evidence>
<dbReference type="EMBL" id="FCOC02000050">
    <property type="protein sequence ID" value="SAL56080.1"/>
    <property type="molecule type" value="Genomic_DNA"/>
</dbReference>
<dbReference type="OrthoDB" id="581516at2"/>
<gene>
    <name evidence="3" type="ORF">AWB64_06205</name>
</gene>
<evidence type="ECO:0000313" key="3">
    <source>
        <dbReference type="EMBL" id="SAL56080.1"/>
    </source>
</evidence>
<dbReference type="AlphaFoldDB" id="A0A158IJ85"/>
<dbReference type="PANTHER" id="PTHR38463">
    <property type="entry name" value="STRESS RESPONSE PROTEIN YSNF"/>
    <property type="match status" value="1"/>
</dbReference>
<dbReference type="PANTHER" id="PTHR38463:SF1">
    <property type="entry name" value="STRESS RESPONSE PROTEIN YSNF"/>
    <property type="match status" value="1"/>
</dbReference>
<sequence length="307" mass="32654">MSQVLVGVFDSFGEAEQAIVRLEQGGIARSDMELHASNLSADTAGSTERPVVAGSAVTNDGDGEGVVAKIEHFFGRLFGSENHPEDVGHYKEAVRRGGALLTVTVVDEAHVALVRSTLHEAGAVDIDERVAHWKSTGYAGYDATNPLYTPEQVAADRQAFSVVRESLDVGKREVETGGVRVYSRATETPVSETVNLREEHATIERHPVDRVATAADLKGGSIEVRETAEHAVVAKTAHVIEEVVVGREASERTETINETLRGTEVEVERVEGEKGAVKGAAPGTTTVASPRTATSDGVESVDPLKPL</sequence>